<organism evidence="1 2">
    <name type="scientific">Fredinandcohnia salidurans</name>
    <dbReference type="NCBI Taxonomy" id="2595041"/>
    <lineage>
        <taxon>Bacteria</taxon>
        <taxon>Bacillati</taxon>
        <taxon>Bacillota</taxon>
        <taxon>Bacilli</taxon>
        <taxon>Bacillales</taxon>
        <taxon>Bacillaceae</taxon>
        <taxon>Fredinandcohnia</taxon>
    </lineage>
</organism>
<accession>A0ABW4MHL2</accession>
<dbReference type="RefSeq" id="WP_388034686.1">
    <property type="nucleotide sequence ID" value="NZ_JBHUEK010000004.1"/>
</dbReference>
<evidence type="ECO:0000313" key="1">
    <source>
        <dbReference type="EMBL" id="MFD1777406.1"/>
    </source>
</evidence>
<keyword evidence="2" id="KW-1185">Reference proteome</keyword>
<dbReference type="Pfam" id="PF10752">
    <property type="entry name" value="DUF2533"/>
    <property type="match status" value="1"/>
</dbReference>
<dbReference type="Proteomes" id="UP001597227">
    <property type="component" value="Unassembled WGS sequence"/>
</dbReference>
<dbReference type="InterPro" id="IPR019688">
    <property type="entry name" value="DUF2533"/>
</dbReference>
<protein>
    <submittedName>
        <fullName evidence="1">YpbS family protein</fullName>
    </submittedName>
</protein>
<name>A0ABW4MHL2_9BACI</name>
<sequence length="85" mass="9841">MTNVHEAITKHSKSQHEIVKTFVGLEQQRELFIDEAVSLAKQNKEFTVDKINKVTNEMNKLAKKGIVPLRKLVTVEMVNEYAFRK</sequence>
<dbReference type="EMBL" id="JBHUEK010000004">
    <property type="protein sequence ID" value="MFD1777406.1"/>
    <property type="molecule type" value="Genomic_DNA"/>
</dbReference>
<reference evidence="2" key="1">
    <citation type="journal article" date="2019" name="Int. J. Syst. Evol. Microbiol.">
        <title>The Global Catalogue of Microorganisms (GCM) 10K type strain sequencing project: providing services to taxonomists for standard genome sequencing and annotation.</title>
        <authorList>
            <consortium name="The Broad Institute Genomics Platform"/>
            <consortium name="The Broad Institute Genome Sequencing Center for Infectious Disease"/>
            <person name="Wu L."/>
            <person name="Ma J."/>
        </authorList>
    </citation>
    <scope>NUCLEOTIDE SEQUENCE [LARGE SCALE GENOMIC DNA]</scope>
    <source>
        <strain evidence="2">CCUG 15531</strain>
    </source>
</reference>
<proteinExistence type="predicted"/>
<evidence type="ECO:0000313" key="2">
    <source>
        <dbReference type="Proteomes" id="UP001597227"/>
    </source>
</evidence>
<comment type="caution">
    <text evidence="1">The sequence shown here is derived from an EMBL/GenBank/DDBJ whole genome shotgun (WGS) entry which is preliminary data.</text>
</comment>
<gene>
    <name evidence="1" type="ORF">ACFSFW_01755</name>
</gene>